<accession>A0ABX6V2K3</accession>
<evidence type="ECO:0000313" key="2">
    <source>
        <dbReference type="Proteomes" id="UP000316416"/>
    </source>
</evidence>
<keyword evidence="2" id="KW-1185">Reference proteome</keyword>
<dbReference type="RefSeq" id="WP_142871904.1">
    <property type="nucleotide sequence ID" value="NZ_CP045503.2"/>
</dbReference>
<sequence>MTEQEVDESLHPWGFNFFTKQQINVISFTHINKDEYYRSIELQNFIKQLGKLLCKFPERIGYGISRGGFAAALHANALKLDRALLMMPLSSYSAQVAPWDPKVIKADKETKYTGFNNDAAACKTPLTIIYDPLFKADRLHMQRFTCEVNKLKIPGVGHRIGRSLRDLGILKDTVLDFVHNRLVVESFPQQVRGRRELAFYHKTLSTNPTGKLTLRRKKVIYYHKALWKLKHIEDEPKKVVIRVKESIQKRISVPQNFILSSKNLVPAKMFIASNFFVFC</sequence>
<dbReference type="Proteomes" id="UP000316416">
    <property type="component" value="Chromosome"/>
</dbReference>
<organism evidence="1 2">
    <name type="scientific">Shewanella eurypsychrophilus</name>
    <dbReference type="NCBI Taxonomy" id="2593656"/>
    <lineage>
        <taxon>Bacteria</taxon>
        <taxon>Pseudomonadati</taxon>
        <taxon>Pseudomonadota</taxon>
        <taxon>Gammaproteobacteria</taxon>
        <taxon>Alteromonadales</taxon>
        <taxon>Shewanellaceae</taxon>
        <taxon>Shewanella</taxon>
    </lineage>
</organism>
<name>A0ABX6V2K3_9GAMM</name>
<protein>
    <submittedName>
        <fullName evidence="1">Uncharacterized protein</fullName>
    </submittedName>
</protein>
<proteinExistence type="predicted"/>
<reference evidence="1" key="1">
    <citation type="submission" date="2021-07" db="EMBL/GenBank/DDBJ databases">
        <title>Shewanella sp. YLB-07 whole genome sequence.</title>
        <authorList>
            <person name="Yu L."/>
        </authorList>
    </citation>
    <scope>NUCLEOTIDE SEQUENCE</scope>
    <source>
        <strain evidence="1">YLB-08</strain>
    </source>
</reference>
<gene>
    <name evidence="1" type="ORF">FM038_003100</name>
</gene>
<dbReference type="EMBL" id="CP045503">
    <property type="protein sequence ID" value="QPG56521.1"/>
    <property type="molecule type" value="Genomic_DNA"/>
</dbReference>
<evidence type="ECO:0000313" key="1">
    <source>
        <dbReference type="EMBL" id="QPG56521.1"/>
    </source>
</evidence>